<keyword evidence="1" id="KW-1133">Transmembrane helix</keyword>
<reference evidence="2" key="1">
    <citation type="submission" date="2020-11" db="EMBL/GenBank/DDBJ databases">
        <authorList>
            <person name="Tran Van P."/>
        </authorList>
    </citation>
    <scope>NUCLEOTIDE SEQUENCE</scope>
</reference>
<feature type="transmembrane region" description="Helical" evidence="1">
    <location>
        <begin position="133"/>
        <end position="157"/>
    </location>
</feature>
<dbReference type="OrthoDB" id="8250049at2759"/>
<dbReference type="PANTHER" id="PTHR31193:SF1">
    <property type="entry name" value="TRANSMEMBRANE PROTEIN 268"/>
    <property type="match status" value="1"/>
</dbReference>
<feature type="transmembrane region" description="Helical" evidence="1">
    <location>
        <begin position="229"/>
        <end position="248"/>
    </location>
</feature>
<gene>
    <name evidence="2" type="ORF">ONB1V03_LOCUS9230</name>
</gene>
<protein>
    <submittedName>
        <fullName evidence="2">Uncharacterized protein</fullName>
    </submittedName>
</protein>
<dbReference type="PANTHER" id="PTHR31193">
    <property type="entry name" value="TRANSMEMBRANE PROTEIN C9ORF91"/>
    <property type="match status" value="1"/>
</dbReference>
<dbReference type="Pfam" id="PF14800">
    <property type="entry name" value="DUF4481"/>
    <property type="match status" value="1"/>
</dbReference>
<dbReference type="EMBL" id="OC920515">
    <property type="protein sequence ID" value="CAD7652569.1"/>
    <property type="molecule type" value="Genomic_DNA"/>
</dbReference>
<feature type="non-terminal residue" evidence="2">
    <location>
        <position position="465"/>
    </location>
</feature>
<dbReference type="Proteomes" id="UP000728032">
    <property type="component" value="Unassembled WGS sequence"/>
</dbReference>
<sequence length="465" mass="52175">PALGSAADRKSWIRFEDRPDGDVGAVDEFKVEMPSPESSGCATIQPTDSIQINATNDYTKRCASPSSPSTHISIGLPLNQSNHTMDANIMSNIESNKVMDKSFIKNNNNNDIHATSGETSHESNVKTLQTRSIMAPTMASALILPTLVITTLAAILIELVANGDVIVTLLPVNDHCAWLTPAIFKPELVPEELMAQSLSLTVEDYVSAIQVLVNDLRFNLYITLYKRMLVMWIALGFIILLSLLFSGIKGLPLFVGGVIWLVINVFGIFATMYLKVKPFMQYLYYNPIQKLYHLLERCISQVNGMLYKYNILLGVDDRGSLSCHKINLIFIYFDVKYCIKFLNDMLENETLATNGQLSTTSTIISRMDINTSDITITGTQPKSVSQKEKYAEKLLLRYSQRWVKDFVRRKIDLNMPLHADSAGVSVAPLPTTHRHCTTSRCLCQFIEEHLKFKPLTQCNITELFM</sequence>
<evidence type="ECO:0000256" key="1">
    <source>
        <dbReference type="SAM" id="Phobius"/>
    </source>
</evidence>
<keyword evidence="3" id="KW-1185">Reference proteome</keyword>
<keyword evidence="1" id="KW-0472">Membrane</keyword>
<keyword evidence="1" id="KW-0812">Transmembrane</keyword>
<accession>A0A7R9M525</accession>
<dbReference type="InterPro" id="IPR028054">
    <property type="entry name" value="DUF4481"/>
</dbReference>
<evidence type="ECO:0000313" key="3">
    <source>
        <dbReference type="Proteomes" id="UP000728032"/>
    </source>
</evidence>
<organism evidence="2">
    <name type="scientific">Oppiella nova</name>
    <dbReference type="NCBI Taxonomy" id="334625"/>
    <lineage>
        <taxon>Eukaryota</taxon>
        <taxon>Metazoa</taxon>
        <taxon>Ecdysozoa</taxon>
        <taxon>Arthropoda</taxon>
        <taxon>Chelicerata</taxon>
        <taxon>Arachnida</taxon>
        <taxon>Acari</taxon>
        <taxon>Acariformes</taxon>
        <taxon>Sarcoptiformes</taxon>
        <taxon>Oribatida</taxon>
        <taxon>Brachypylina</taxon>
        <taxon>Oppioidea</taxon>
        <taxon>Oppiidae</taxon>
        <taxon>Oppiella</taxon>
    </lineage>
</organism>
<dbReference type="EMBL" id="CAJPVJ010005690">
    <property type="protein sequence ID" value="CAG2169756.1"/>
    <property type="molecule type" value="Genomic_DNA"/>
</dbReference>
<dbReference type="AlphaFoldDB" id="A0A7R9M525"/>
<feature type="transmembrane region" description="Helical" evidence="1">
    <location>
        <begin position="254"/>
        <end position="274"/>
    </location>
</feature>
<proteinExistence type="predicted"/>
<evidence type="ECO:0000313" key="2">
    <source>
        <dbReference type="EMBL" id="CAD7652569.1"/>
    </source>
</evidence>
<name>A0A7R9M525_9ACAR</name>